<comment type="caution">
    <text evidence="2">The sequence shown here is derived from an EMBL/GenBank/DDBJ whole genome shotgun (WGS) entry which is preliminary data.</text>
</comment>
<feature type="transmembrane region" description="Helical" evidence="1">
    <location>
        <begin position="20"/>
        <end position="42"/>
    </location>
</feature>
<dbReference type="RefSeq" id="WP_061703393.1">
    <property type="nucleotide sequence ID" value="NZ_JAUSSJ010000002.1"/>
</dbReference>
<keyword evidence="3" id="KW-1185">Reference proteome</keyword>
<evidence type="ECO:0000313" key="3">
    <source>
        <dbReference type="Proteomes" id="UP001244623"/>
    </source>
</evidence>
<protein>
    <submittedName>
        <fullName evidence="2">Uncharacterized protein</fullName>
    </submittedName>
</protein>
<gene>
    <name evidence="2" type="ORF">J2X94_002099</name>
</gene>
<accession>A0ABT9T8Y3</accession>
<organism evidence="2 3">
    <name type="scientific">[Curtobacterium] plantarum</name>
    <dbReference type="NCBI Taxonomy" id="221276"/>
    <lineage>
        <taxon>Bacteria</taxon>
        <taxon>Pseudomonadati</taxon>
        <taxon>Pseudomonadota</taxon>
        <taxon>Gammaproteobacteria</taxon>
        <taxon>Enterobacterales</taxon>
        <taxon>Erwiniaceae</taxon>
        <taxon>Pantoea</taxon>
    </lineage>
</organism>
<proteinExistence type="predicted"/>
<name>A0ABT9T8Y3_9GAMM</name>
<keyword evidence="1" id="KW-0472">Membrane</keyword>
<evidence type="ECO:0000313" key="2">
    <source>
        <dbReference type="EMBL" id="MDQ0019945.1"/>
    </source>
</evidence>
<evidence type="ECO:0000256" key="1">
    <source>
        <dbReference type="SAM" id="Phobius"/>
    </source>
</evidence>
<dbReference type="Proteomes" id="UP001244623">
    <property type="component" value="Unassembled WGS sequence"/>
</dbReference>
<keyword evidence="1" id="KW-1133">Transmembrane helix</keyword>
<reference evidence="2 3" key="1">
    <citation type="submission" date="2023-07" db="EMBL/GenBank/DDBJ databases">
        <title>Sorghum-associated microbial communities from plants grown in Nebraska, USA.</title>
        <authorList>
            <person name="Schachtman D."/>
        </authorList>
    </citation>
    <scope>NUCLEOTIDE SEQUENCE [LARGE SCALE GENOMIC DNA]</scope>
    <source>
        <strain evidence="2 3">CC49</strain>
    </source>
</reference>
<keyword evidence="1" id="KW-0812">Transmembrane</keyword>
<sequence>MRTLLIPGMESLQNVNEILFTSGHLLLGGAAFGVVIIALLFLTPQLRRIFIAFTMGTSPHNQMADVMKLASVSII</sequence>
<dbReference type="EMBL" id="JAUSSJ010000002">
    <property type="protein sequence ID" value="MDQ0019945.1"/>
    <property type="molecule type" value="Genomic_DNA"/>
</dbReference>